<dbReference type="PROSITE" id="PS50878">
    <property type="entry name" value="RT_POL"/>
    <property type="match status" value="1"/>
</dbReference>
<dbReference type="PRINTS" id="PR00866">
    <property type="entry name" value="RNADNAPOLMS"/>
</dbReference>
<evidence type="ECO:0000256" key="5">
    <source>
        <dbReference type="ARBA" id="ARBA00022842"/>
    </source>
</evidence>
<dbReference type="EC" id="2.7.7.49" evidence="1"/>
<dbReference type="GO" id="GO:0003723">
    <property type="term" value="F:RNA binding"/>
    <property type="evidence" value="ECO:0007669"/>
    <property type="project" value="InterPro"/>
</dbReference>
<keyword evidence="12" id="KW-1185">Reference proteome</keyword>
<dbReference type="InterPro" id="IPR000123">
    <property type="entry name" value="Reverse_transcriptase_msDNA"/>
</dbReference>
<comment type="caution">
    <text evidence="11">The sequence shown here is derived from an EMBL/GenBank/DDBJ whole genome shotgun (WGS) entry which is preliminary data.</text>
</comment>
<dbReference type="Proteomes" id="UP000316714">
    <property type="component" value="Unassembled WGS sequence"/>
</dbReference>
<evidence type="ECO:0000256" key="9">
    <source>
        <dbReference type="ARBA" id="ARBA00048173"/>
    </source>
</evidence>
<dbReference type="AlphaFoldDB" id="A0A5C5VCH0"/>
<keyword evidence="4" id="KW-0479">Metal-binding</keyword>
<evidence type="ECO:0000256" key="1">
    <source>
        <dbReference type="ARBA" id="ARBA00012493"/>
    </source>
</evidence>
<evidence type="ECO:0000256" key="3">
    <source>
        <dbReference type="ARBA" id="ARBA00022695"/>
    </source>
</evidence>
<keyword evidence="7" id="KW-0051">Antiviral defense</keyword>
<organism evidence="11 12">
    <name type="scientific">Posidoniimonas corsicana</name>
    <dbReference type="NCBI Taxonomy" id="1938618"/>
    <lineage>
        <taxon>Bacteria</taxon>
        <taxon>Pseudomonadati</taxon>
        <taxon>Planctomycetota</taxon>
        <taxon>Planctomycetia</taxon>
        <taxon>Pirellulales</taxon>
        <taxon>Lacipirellulaceae</taxon>
        <taxon>Posidoniimonas</taxon>
    </lineage>
</organism>
<dbReference type="PANTHER" id="PTHR34047">
    <property type="entry name" value="NUCLEAR INTRON MATURASE 1, MITOCHONDRIAL-RELATED"/>
    <property type="match status" value="1"/>
</dbReference>
<comment type="similarity">
    <text evidence="8">Belongs to the bacterial reverse transcriptase family.</text>
</comment>
<dbReference type="GO" id="GO:0051607">
    <property type="term" value="P:defense response to virus"/>
    <property type="evidence" value="ECO:0007669"/>
    <property type="project" value="UniProtKB-KW"/>
</dbReference>
<keyword evidence="2" id="KW-0808">Transferase</keyword>
<dbReference type="GO" id="GO:0003964">
    <property type="term" value="F:RNA-directed DNA polymerase activity"/>
    <property type="evidence" value="ECO:0007669"/>
    <property type="project" value="UniProtKB-KW"/>
</dbReference>
<dbReference type="RefSeq" id="WP_197531067.1">
    <property type="nucleotide sequence ID" value="NZ_SIHJ01000001.1"/>
</dbReference>
<dbReference type="InterPro" id="IPR043502">
    <property type="entry name" value="DNA/RNA_pol_sf"/>
</dbReference>
<dbReference type="PANTHER" id="PTHR34047:SF7">
    <property type="entry name" value="RNA-DIRECTED DNA POLYMERASE"/>
    <property type="match status" value="1"/>
</dbReference>
<comment type="catalytic activity">
    <reaction evidence="9">
        <text>DNA(n) + a 2'-deoxyribonucleoside 5'-triphosphate = DNA(n+1) + diphosphate</text>
        <dbReference type="Rhea" id="RHEA:22508"/>
        <dbReference type="Rhea" id="RHEA-COMP:17339"/>
        <dbReference type="Rhea" id="RHEA-COMP:17340"/>
        <dbReference type="ChEBI" id="CHEBI:33019"/>
        <dbReference type="ChEBI" id="CHEBI:61560"/>
        <dbReference type="ChEBI" id="CHEBI:173112"/>
        <dbReference type="EC" id="2.7.7.49"/>
    </reaction>
</comment>
<dbReference type="InterPro" id="IPR051083">
    <property type="entry name" value="GrpII_Intron_Splice-Mob/Def"/>
</dbReference>
<evidence type="ECO:0000256" key="8">
    <source>
        <dbReference type="ARBA" id="ARBA00034120"/>
    </source>
</evidence>
<keyword evidence="3" id="KW-0548">Nucleotidyltransferase</keyword>
<dbReference type="SUPFAM" id="SSF56672">
    <property type="entry name" value="DNA/RNA polymerases"/>
    <property type="match status" value="1"/>
</dbReference>
<name>A0A5C5VCH0_9BACT</name>
<feature type="domain" description="Reverse transcriptase" evidence="10">
    <location>
        <begin position="171"/>
        <end position="409"/>
    </location>
</feature>
<sequence>MRAYASYLTPDQTRWWGSAAAPTMLPSRTQVTPPVECTRNNLARALASAMAAGPVETDALMERASRLLGDQEQHKRLSWLRPLTRRVEAEFGAGPRPRAAALAEYLLCDEGFERAFQKHAPWPVGLVSAAPAMAPIPDAADWRVAPLTTVGQAASWLGLSVGELRWFADCRAWERRRPAGPLRHYQYRGLTKRFGQTRLIEAPKPRLKALQRQVLERVLDRVPPHDAAHGFRRGRSVGTFAAPHAGQRVVLKIDLQDFFPSIAGARVAALFRSVGYPEPVADVLTGLCTNSAPPDVWAEGPTSRAAAQQRRLYSAPHLPQGAPTSPALANLIAYRLDCRLAALAKSAGGVYTRYADDLAFSGGQEFLRSVHRFRTHACATAMEQGFSVNHHKTRVMPSSQQQRIAGLVVNERPAVSRVERGRLKAILSNCIRHGPESQNRDGHADFRACLQGRVAWVEMACPPQGAKLRSLLDLVDWTATRKR</sequence>
<accession>A0A5C5VCH0</accession>
<evidence type="ECO:0000256" key="6">
    <source>
        <dbReference type="ARBA" id="ARBA00022918"/>
    </source>
</evidence>
<evidence type="ECO:0000259" key="10">
    <source>
        <dbReference type="PROSITE" id="PS50878"/>
    </source>
</evidence>
<dbReference type="Pfam" id="PF00078">
    <property type="entry name" value="RVT_1"/>
    <property type="match status" value="1"/>
</dbReference>
<dbReference type="GO" id="GO:0046872">
    <property type="term" value="F:metal ion binding"/>
    <property type="evidence" value="ECO:0007669"/>
    <property type="project" value="UniProtKB-KW"/>
</dbReference>
<evidence type="ECO:0000256" key="7">
    <source>
        <dbReference type="ARBA" id="ARBA00023118"/>
    </source>
</evidence>
<reference evidence="11 12" key="1">
    <citation type="submission" date="2019-02" db="EMBL/GenBank/DDBJ databases">
        <title>Deep-cultivation of Planctomycetes and their phenomic and genomic characterization uncovers novel biology.</title>
        <authorList>
            <person name="Wiegand S."/>
            <person name="Jogler M."/>
            <person name="Boedeker C."/>
            <person name="Pinto D."/>
            <person name="Vollmers J."/>
            <person name="Rivas-Marin E."/>
            <person name="Kohn T."/>
            <person name="Peeters S.H."/>
            <person name="Heuer A."/>
            <person name="Rast P."/>
            <person name="Oberbeckmann S."/>
            <person name="Bunk B."/>
            <person name="Jeske O."/>
            <person name="Meyerdierks A."/>
            <person name="Storesund J.E."/>
            <person name="Kallscheuer N."/>
            <person name="Luecker S."/>
            <person name="Lage O.M."/>
            <person name="Pohl T."/>
            <person name="Merkel B.J."/>
            <person name="Hornburger P."/>
            <person name="Mueller R.-W."/>
            <person name="Bruemmer F."/>
            <person name="Labrenz M."/>
            <person name="Spormann A.M."/>
            <person name="Op Den Camp H."/>
            <person name="Overmann J."/>
            <person name="Amann R."/>
            <person name="Jetten M.S.M."/>
            <person name="Mascher T."/>
            <person name="Medema M.H."/>
            <person name="Devos D.P."/>
            <person name="Kaster A.-K."/>
            <person name="Ovreas L."/>
            <person name="Rohde M."/>
            <person name="Galperin M.Y."/>
            <person name="Jogler C."/>
        </authorList>
    </citation>
    <scope>NUCLEOTIDE SEQUENCE [LARGE SCALE GENOMIC DNA]</scope>
    <source>
        <strain evidence="11 12">KOR34</strain>
    </source>
</reference>
<gene>
    <name evidence="11" type="ORF">KOR34_04220</name>
</gene>
<keyword evidence="5" id="KW-0460">Magnesium</keyword>
<dbReference type="CDD" id="cd03487">
    <property type="entry name" value="RT_Bac_retron_II"/>
    <property type="match status" value="1"/>
</dbReference>
<proteinExistence type="inferred from homology"/>
<protein>
    <recommendedName>
        <fullName evidence="1">RNA-directed DNA polymerase</fullName>
        <ecNumber evidence="1">2.7.7.49</ecNumber>
    </recommendedName>
</protein>
<evidence type="ECO:0000313" key="11">
    <source>
        <dbReference type="EMBL" id="TWT35529.1"/>
    </source>
</evidence>
<dbReference type="InterPro" id="IPR000477">
    <property type="entry name" value="RT_dom"/>
</dbReference>
<evidence type="ECO:0000313" key="12">
    <source>
        <dbReference type="Proteomes" id="UP000316714"/>
    </source>
</evidence>
<evidence type="ECO:0000256" key="4">
    <source>
        <dbReference type="ARBA" id="ARBA00022723"/>
    </source>
</evidence>
<keyword evidence="6 11" id="KW-0695">RNA-directed DNA polymerase</keyword>
<evidence type="ECO:0000256" key="2">
    <source>
        <dbReference type="ARBA" id="ARBA00022679"/>
    </source>
</evidence>
<dbReference type="EMBL" id="SIHJ01000001">
    <property type="protein sequence ID" value="TWT35529.1"/>
    <property type="molecule type" value="Genomic_DNA"/>
</dbReference>